<dbReference type="EMBL" id="OX596101">
    <property type="protein sequence ID" value="CAM9763492.1"/>
    <property type="molecule type" value="Genomic_DNA"/>
</dbReference>
<organism evidence="1 2">
    <name type="scientific">Rangifer tarandus platyrhynchus</name>
    <name type="common">Svalbard reindeer</name>
    <dbReference type="NCBI Taxonomy" id="3082113"/>
    <lineage>
        <taxon>Eukaryota</taxon>
        <taxon>Metazoa</taxon>
        <taxon>Chordata</taxon>
        <taxon>Craniata</taxon>
        <taxon>Vertebrata</taxon>
        <taxon>Euteleostomi</taxon>
        <taxon>Mammalia</taxon>
        <taxon>Eutheria</taxon>
        <taxon>Laurasiatheria</taxon>
        <taxon>Artiodactyla</taxon>
        <taxon>Ruminantia</taxon>
        <taxon>Pecora</taxon>
        <taxon>Cervidae</taxon>
        <taxon>Odocoileinae</taxon>
        <taxon>Rangifer</taxon>
    </lineage>
</organism>
<sequence length="123" mass="13723">MCPKSTRDEARFPCIDATAIPRSPFNSTGGSTSFTKLQGCPENTVPSVEEHQLQHSNSRNAPCTPNRLESHSPFPIQLDRWLDFLHETPGLPREHCPKCRGTPTSAQQLEECSVYPKSSRDES</sequence>
<protein>
    <submittedName>
        <fullName evidence="1">Uncharacterized protein</fullName>
    </submittedName>
</protein>
<evidence type="ECO:0000313" key="2">
    <source>
        <dbReference type="Proteomes" id="UP001162501"/>
    </source>
</evidence>
<name>A0AC59YL09_RANTA</name>
<evidence type="ECO:0000313" key="1">
    <source>
        <dbReference type="EMBL" id="CAM9763492.1"/>
    </source>
</evidence>
<accession>A0AC59YL09</accession>
<reference evidence="1" key="1">
    <citation type="submission" date="2023-05" db="EMBL/GenBank/DDBJ databases">
        <authorList>
            <consortium name="ELIXIR-Norway"/>
        </authorList>
    </citation>
    <scope>NUCLEOTIDE SEQUENCE</scope>
</reference>
<dbReference type="Proteomes" id="UP001162501">
    <property type="component" value="Chromosome 17"/>
</dbReference>
<reference evidence="1" key="2">
    <citation type="submission" date="2025-03" db="EMBL/GenBank/DDBJ databases">
        <authorList>
            <consortium name="ELIXIR-Norway"/>
            <consortium name="Elixir Norway"/>
        </authorList>
    </citation>
    <scope>NUCLEOTIDE SEQUENCE</scope>
</reference>
<proteinExistence type="predicted"/>
<gene>
    <name evidence="1" type="ORF">MRATA1EN22A_LOCUS7109</name>
</gene>